<dbReference type="Proteomes" id="UP001164250">
    <property type="component" value="Chromosome 4"/>
</dbReference>
<organism evidence="1 2">
    <name type="scientific">Pistacia atlantica</name>
    <dbReference type="NCBI Taxonomy" id="434234"/>
    <lineage>
        <taxon>Eukaryota</taxon>
        <taxon>Viridiplantae</taxon>
        <taxon>Streptophyta</taxon>
        <taxon>Embryophyta</taxon>
        <taxon>Tracheophyta</taxon>
        <taxon>Spermatophyta</taxon>
        <taxon>Magnoliopsida</taxon>
        <taxon>eudicotyledons</taxon>
        <taxon>Gunneridae</taxon>
        <taxon>Pentapetalae</taxon>
        <taxon>rosids</taxon>
        <taxon>malvids</taxon>
        <taxon>Sapindales</taxon>
        <taxon>Anacardiaceae</taxon>
        <taxon>Pistacia</taxon>
    </lineage>
</organism>
<accession>A0ACC1BL37</accession>
<gene>
    <name evidence="1" type="ORF">Patl1_21600</name>
</gene>
<name>A0ACC1BL37_9ROSI</name>
<sequence>MSRGMEMAWCTLFMKVISWYFNADFDSDTEWSNNMVTTTPEASMAAAAKHFSATHQVKL</sequence>
<dbReference type="EMBL" id="CM047900">
    <property type="protein sequence ID" value="KAJ0099620.1"/>
    <property type="molecule type" value="Genomic_DNA"/>
</dbReference>
<protein>
    <submittedName>
        <fullName evidence="1">Uncharacterized protein</fullName>
    </submittedName>
</protein>
<comment type="caution">
    <text evidence="1">The sequence shown here is derived from an EMBL/GenBank/DDBJ whole genome shotgun (WGS) entry which is preliminary data.</text>
</comment>
<reference evidence="2" key="1">
    <citation type="journal article" date="2023" name="G3 (Bethesda)">
        <title>Genome assembly and association tests identify interacting loci associated with vigor, precocity, and sex in interspecific pistachio rootstocks.</title>
        <authorList>
            <person name="Palmer W."/>
            <person name="Jacygrad E."/>
            <person name="Sagayaradj S."/>
            <person name="Cavanaugh K."/>
            <person name="Han R."/>
            <person name="Bertier L."/>
            <person name="Beede B."/>
            <person name="Kafkas S."/>
            <person name="Golino D."/>
            <person name="Preece J."/>
            <person name="Michelmore R."/>
        </authorList>
    </citation>
    <scope>NUCLEOTIDE SEQUENCE [LARGE SCALE GENOMIC DNA]</scope>
</reference>
<evidence type="ECO:0000313" key="2">
    <source>
        <dbReference type="Proteomes" id="UP001164250"/>
    </source>
</evidence>
<proteinExistence type="predicted"/>
<keyword evidence="2" id="KW-1185">Reference proteome</keyword>
<evidence type="ECO:0000313" key="1">
    <source>
        <dbReference type="EMBL" id="KAJ0099620.1"/>
    </source>
</evidence>